<proteinExistence type="predicted"/>
<evidence type="ECO:0000313" key="3">
    <source>
        <dbReference type="Proteomes" id="UP000018896"/>
    </source>
</evidence>
<keyword evidence="3" id="KW-1185">Reference proteome</keyword>
<organism evidence="2 3">
    <name type="scientific">Halalkalibacter akibai (strain ATCC 43226 / DSM 21942 / CIP 109018 / JCM 9157 / 1139)</name>
    <name type="common">Bacillus akibai</name>
    <dbReference type="NCBI Taxonomy" id="1236973"/>
    <lineage>
        <taxon>Bacteria</taxon>
        <taxon>Bacillati</taxon>
        <taxon>Bacillota</taxon>
        <taxon>Bacilli</taxon>
        <taxon>Bacillales</taxon>
        <taxon>Bacillaceae</taxon>
        <taxon>Halalkalibacter</taxon>
    </lineage>
</organism>
<evidence type="ECO:0000313" key="2">
    <source>
        <dbReference type="EMBL" id="GAE35538.1"/>
    </source>
</evidence>
<dbReference type="Proteomes" id="UP000018896">
    <property type="component" value="Unassembled WGS sequence"/>
</dbReference>
<dbReference type="RefSeq" id="WP_035665006.1">
    <property type="nucleotide sequence ID" value="NZ_BAUV01000019.1"/>
</dbReference>
<reference evidence="2 3" key="1">
    <citation type="journal article" date="2014" name="Genome Announc.">
        <title>Draft Genome Sequences of Three Alkaliphilic Bacillus Strains, Bacillus wakoensis JCM 9140T, Bacillus akibai JCM 9157T, and Bacillus hemicellulosilyticus JCM 9152T.</title>
        <authorList>
            <person name="Yuki M."/>
            <person name="Oshima K."/>
            <person name="Suda W."/>
            <person name="Oshida Y."/>
            <person name="Kitamura K."/>
            <person name="Iida T."/>
            <person name="Hattori M."/>
            <person name="Ohkuma M."/>
        </authorList>
    </citation>
    <scope>NUCLEOTIDE SEQUENCE [LARGE SCALE GENOMIC DNA]</scope>
    <source>
        <strain evidence="2 3">JCM 9157</strain>
    </source>
</reference>
<sequence>MHKQVFRPFWSFDVRQTEKWLSEMAEKGFHLKNLKRSSRIFVFEKGIPKKVTYKIGYSQAQGKQFPEEVINADWNLKYNQNNWFIVNNSNELDPSFTREGVINHNRKNFFICSGILIFLSIIILINLINYLSIRSYPESVRDFLRYGEAGKPTNTPWFLAYIRVLFVAVLIYSIYSVYKIKTSNKLLRGELSGWAELEKDMLNSKGKRSEHEEIELKQQGKLMVKRKFAWMYAPDKLEKWLEAMEVKGYNLYRVDWMGTGFYFDVGTPRKISYCAVYQGLAKESSMIEIKNKGWKYVFSTMSDIQKWTIWSKEYKENEEKPQLYSDKTIQQNKAKNVVLTNTALFIPIMLLYGLLMKIHTILALENEHMGIPWFLLILVALCILFYGASSIRTWLYYLRIKKR</sequence>
<keyword evidence="1" id="KW-1133">Transmembrane helix</keyword>
<feature type="transmembrane region" description="Helical" evidence="1">
    <location>
        <begin position="375"/>
        <end position="398"/>
    </location>
</feature>
<dbReference type="Pfam" id="PF11193">
    <property type="entry name" value="DUF2812"/>
    <property type="match status" value="2"/>
</dbReference>
<comment type="caution">
    <text evidence="2">The sequence shown here is derived from an EMBL/GenBank/DDBJ whole genome shotgun (WGS) entry which is preliminary data.</text>
</comment>
<keyword evidence="1" id="KW-0812">Transmembrane</keyword>
<feature type="transmembrane region" description="Helical" evidence="1">
    <location>
        <begin position="108"/>
        <end position="131"/>
    </location>
</feature>
<dbReference type="InterPro" id="IPR021359">
    <property type="entry name" value="DUF2812"/>
</dbReference>
<dbReference type="eggNOG" id="ENOG50311MV">
    <property type="taxonomic scope" value="Bacteria"/>
</dbReference>
<evidence type="ECO:0008006" key="4">
    <source>
        <dbReference type="Google" id="ProtNLM"/>
    </source>
</evidence>
<protein>
    <recommendedName>
        <fullName evidence="4">DUF2812 domain-containing protein</fullName>
    </recommendedName>
</protein>
<dbReference type="OrthoDB" id="8230517at2"/>
<dbReference type="EMBL" id="BAUV01000019">
    <property type="protein sequence ID" value="GAE35538.1"/>
    <property type="molecule type" value="Genomic_DNA"/>
</dbReference>
<accession>W4QV95</accession>
<name>W4QV95_HALA3</name>
<feature type="transmembrane region" description="Helical" evidence="1">
    <location>
        <begin position="337"/>
        <end position="355"/>
    </location>
</feature>
<evidence type="ECO:0000256" key="1">
    <source>
        <dbReference type="SAM" id="Phobius"/>
    </source>
</evidence>
<feature type="transmembrane region" description="Helical" evidence="1">
    <location>
        <begin position="158"/>
        <end position="178"/>
    </location>
</feature>
<keyword evidence="1" id="KW-0472">Membrane</keyword>
<dbReference type="AlphaFoldDB" id="W4QV95"/>
<gene>
    <name evidence="2" type="ORF">JCM9157_2650</name>
</gene>